<feature type="region of interest" description="Disordered" evidence="2">
    <location>
        <begin position="1"/>
        <end position="277"/>
    </location>
</feature>
<feature type="region of interest" description="Disordered" evidence="2">
    <location>
        <begin position="611"/>
        <end position="638"/>
    </location>
</feature>
<evidence type="ECO:0000313" key="5">
    <source>
        <dbReference type="Proteomes" id="UP001472866"/>
    </source>
</evidence>
<dbReference type="EMBL" id="HBHZ01005986">
    <property type="protein sequence ID" value="CAE0191559.1"/>
    <property type="molecule type" value="Transcribed_RNA"/>
</dbReference>
<name>A0A7S3FPB3_9CHLO</name>
<gene>
    <name evidence="3" type="ORF">CROS1456_LOCUS4649</name>
    <name evidence="4" type="ORF">HKI87_16g82030</name>
</gene>
<sequence>MEANGALAKKEAVKASAFPAELFKKEPVEEAAARGAAMGAEDMEVDVEVEAPPAGKGKPEAPDEVVVQNQRKKRERENSNVVVEEEEGKAEDGTTMADEKGGPVEAKGNGKGSGAERSPKKRLRLETSAPKPEVVTNGNGNGNGAHAKEEGEEGSDSEEVPPTPPLTRQQRAALLVKDGQTPPSTSAKTSDSQHQQGDSAATGSKTPTANGAPAKAPTPQQQRRQPSSSPPSSSKKASKGSSGSGKSKSSVSASPPRRFAKRKPRGKRKKCAAPRCKALGGFVRKVGEARKRLEVEAVMKEAQRLSSAKAKAAQEGQGGSAAQSALQSGDRTNLGSFFPQSSYGNQLHTKSSAETYGPHHGSCDLFDREVLMAGRQDAASSGKDKLKQNTRSEKKERGSLPLPLLSSALLARKDMDAYGYGCPAMVDPSERRHHKKVQFKIKKSALIKPDAFRSLLRARARALRRYRENGNRLDEEIMIEEQKREEVDPAEQLRLALEHLDGEEAKHRGQLTSLRDELSDLYQKREDSDQQRDKAQAELKRLQMERKNLVVELKHVASTVHQQKALLTSPAATPFGLLGAAKSPSIAGTPAAAGAAGSLTSAFEVEEGEVKGATPATMVGGMPRRTSSWGGPLRHYNQ</sequence>
<evidence type="ECO:0000313" key="4">
    <source>
        <dbReference type="EMBL" id="WZN66636.1"/>
    </source>
</evidence>
<evidence type="ECO:0000313" key="3">
    <source>
        <dbReference type="EMBL" id="CAE0191559.1"/>
    </source>
</evidence>
<evidence type="ECO:0000256" key="2">
    <source>
        <dbReference type="SAM" id="MobiDB-lite"/>
    </source>
</evidence>
<feature type="compositionally biased region" description="Low complexity" evidence="2">
    <location>
        <begin position="306"/>
        <end position="329"/>
    </location>
</feature>
<dbReference type="EMBL" id="CP151516">
    <property type="protein sequence ID" value="WZN66636.1"/>
    <property type="molecule type" value="Genomic_DNA"/>
</dbReference>
<feature type="compositionally biased region" description="Basic residues" evidence="2">
    <location>
        <begin position="258"/>
        <end position="272"/>
    </location>
</feature>
<protein>
    <submittedName>
        <fullName evidence="3">Uncharacterized protein</fullName>
    </submittedName>
</protein>
<keyword evidence="1" id="KW-0175">Coiled coil</keyword>
<keyword evidence="5" id="KW-1185">Reference proteome</keyword>
<reference evidence="3" key="1">
    <citation type="submission" date="2021-01" db="EMBL/GenBank/DDBJ databases">
        <authorList>
            <person name="Corre E."/>
            <person name="Pelletier E."/>
            <person name="Niang G."/>
            <person name="Scheremetjew M."/>
            <person name="Finn R."/>
            <person name="Kale V."/>
            <person name="Holt S."/>
            <person name="Cochrane G."/>
            <person name="Meng A."/>
            <person name="Brown T."/>
            <person name="Cohen L."/>
        </authorList>
    </citation>
    <scope>NUCLEOTIDE SEQUENCE</scope>
    <source>
        <strain evidence="3">RCC1871</strain>
    </source>
</reference>
<organism evidence="3">
    <name type="scientific">Chloropicon roscoffensis</name>
    <dbReference type="NCBI Taxonomy" id="1461544"/>
    <lineage>
        <taxon>Eukaryota</taxon>
        <taxon>Viridiplantae</taxon>
        <taxon>Chlorophyta</taxon>
        <taxon>Chloropicophyceae</taxon>
        <taxon>Chloropicales</taxon>
        <taxon>Chloropicaceae</taxon>
        <taxon>Chloropicon</taxon>
    </lineage>
</organism>
<feature type="compositionally biased region" description="Basic and acidic residues" evidence="2">
    <location>
        <begin position="22"/>
        <end position="32"/>
    </location>
</feature>
<dbReference type="Proteomes" id="UP001472866">
    <property type="component" value="Chromosome 16"/>
</dbReference>
<feature type="compositionally biased region" description="Polar residues" evidence="2">
    <location>
        <begin position="330"/>
        <end position="354"/>
    </location>
</feature>
<feature type="compositionally biased region" description="Polar residues" evidence="2">
    <location>
        <begin position="181"/>
        <end position="209"/>
    </location>
</feature>
<proteinExistence type="predicted"/>
<feature type="compositionally biased region" description="Low complexity" evidence="2">
    <location>
        <begin position="211"/>
        <end position="257"/>
    </location>
</feature>
<evidence type="ECO:0000256" key="1">
    <source>
        <dbReference type="SAM" id="Coils"/>
    </source>
</evidence>
<feature type="region of interest" description="Disordered" evidence="2">
    <location>
        <begin position="376"/>
        <end position="400"/>
    </location>
</feature>
<reference evidence="4 5" key="2">
    <citation type="submission" date="2024-03" db="EMBL/GenBank/DDBJ databases">
        <title>Complete genome sequence of the green alga Chloropicon roscoffensis RCC1871.</title>
        <authorList>
            <person name="Lemieux C."/>
            <person name="Pombert J.-F."/>
            <person name="Otis C."/>
            <person name="Turmel M."/>
        </authorList>
    </citation>
    <scope>NUCLEOTIDE SEQUENCE [LARGE SCALE GENOMIC DNA]</scope>
    <source>
        <strain evidence="4 5">RCC1871</strain>
    </source>
</reference>
<dbReference type="AlphaFoldDB" id="A0A7S3FPB3"/>
<feature type="compositionally biased region" description="Acidic residues" evidence="2">
    <location>
        <begin position="150"/>
        <end position="159"/>
    </location>
</feature>
<accession>A0A7S3FPB3</accession>
<feature type="coiled-coil region" evidence="1">
    <location>
        <begin position="511"/>
        <end position="552"/>
    </location>
</feature>
<feature type="region of interest" description="Disordered" evidence="2">
    <location>
        <begin position="301"/>
        <end position="358"/>
    </location>
</feature>
<feature type="compositionally biased region" description="Basic and acidic residues" evidence="2">
    <location>
        <begin position="382"/>
        <end position="398"/>
    </location>
</feature>